<feature type="region of interest" description="Disordered" evidence="1">
    <location>
        <begin position="61"/>
        <end position="174"/>
    </location>
</feature>
<feature type="compositionally biased region" description="Basic and acidic residues" evidence="1">
    <location>
        <begin position="61"/>
        <end position="86"/>
    </location>
</feature>
<evidence type="ECO:0000256" key="1">
    <source>
        <dbReference type="SAM" id="MobiDB-lite"/>
    </source>
</evidence>
<evidence type="ECO:0000313" key="3">
    <source>
        <dbReference type="Proteomes" id="UP000245712"/>
    </source>
</evidence>
<accession>A0ABX5KU22</accession>
<evidence type="ECO:0008006" key="4">
    <source>
        <dbReference type="Google" id="ProtNLM"/>
    </source>
</evidence>
<gene>
    <name evidence="2" type="ORF">C7402_105362</name>
</gene>
<proteinExistence type="predicted"/>
<dbReference type="RefSeq" id="WP_133254488.1">
    <property type="nucleotide sequence ID" value="NZ_QEOB01000005.1"/>
</dbReference>
<name>A0ABX5KU22_9BURK</name>
<dbReference type="PROSITE" id="PS51257">
    <property type="entry name" value="PROKAR_LIPOPROTEIN"/>
    <property type="match status" value="1"/>
</dbReference>
<feature type="compositionally biased region" description="Low complexity" evidence="1">
    <location>
        <begin position="120"/>
        <end position="130"/>
    </location>
</feature>
<evidence type="ECO:0000313" key="2">
    <source>
        <dbReference type="EMBL" id="PVX84521.1"/>
    </source>
</evidence>
<dbReference type="EMBL" id="QEOB01000005">
    <property type="protein sequence ID" value="PVX84521.1"/>
    <property type="molecule type" value="Genomic_DNA"/>
</dbReference>
<protein>
    <recommendedName>
        <fullName evidence="4">Translation initiation factor IF-2</fullName>
    </recommendedName>
</protein>
<feature type="compositionally biased region" description="Gly residues" evidence="1">
    <location>
        <begin position="131"/>
        <end position="155"/>
    </location>
</feature>
<organism evidence="2 3">
    <name type="scientific">Paraburkholderia unamae</name>
    <dbReference type="NCBI Taxonomy" id="219649"/>
    <lineage>
        <taxon>Bacteria</taxon>
        <taxon>Pseudomonadati</taxon>
        <taxon>Pseudomonadota</taxon>
        <taxon>Betaproteobacteria</taxon>
        <taxon>Burkholderiales</taxon>
        <taxon>Burkholderiaceae</taxon>
        <taxon>Paraburkholderia</taxon>
    </lineage>
</organism>
<keyword evidence="3" id="KW-1185">Reference proteome</keyword>
<reference evidence="2 3" key="1">
    <citation type="submission" date="2018-05" db="EMBL/GenBank/DDBJ databases">
        <title>Genomic Encyclopedia of Type Strains, Phase IV (KMG-V): Genome sequencing to study the core and pangenomes of soil and plant-associated prokaryotes.</title>
        <authorList>
            <person name="Whitman W."/>
        </authorList>
    </citation>
    <scope>NUCLEOTIDE SEQUENCE [LARGE SCALE GENOMIC DNA]</scope>
    <source>
        <strain evidence="2 3">SCZa-39</strain>
    </source>
</reference>
<comment type="caution">
    <text evidence="2">The sequence shown here is derived from an EMBL/GenBank/DDBJ whole genome shotgun (WGS) entry which is preliminary data.</text>
</comment>
<dbReference type="Proteomes" id="UP000245712">
    <property type="component" value="Unassembled WGS sequence"/>
</dbReference>
<sequence>MFKRLLAVGALGSLAGCVVGPGYGYADQGYATAPVYGAAPAYGYAPGYGYGQVDIAVGSQRDGRDYHGYHDGPPRGDWHGSRDDARAAQQRGYDGRRPQPGQTTAANGGRDPNGRGGYPGANQGTNPGANPGAGGGPGQQGRQGGGGHQEGGGSNGRSNWQGNGNGNANGNARW</sequence>